<accession>A0A0S2MX71</accession>
<evidence type="ECO:0000313" key="1">
    <source>
        <dbReference type="EMBL" id="ALO80489.1"/>
    </source>
</evidence>
<organism evidence="1 2">
    <name type="scientific">Cellulophaga phage phi17:2_18</name>
    <dbReference type="NCBI Taxonomy" id="1747283"/>
    <lineage>
        <taxon>Viruses</taxon>
        <taxon>Duplodnaviria</taxon>
        <taxon>Heunggongvirae</taxon>
        <taxon>Uroviricota</taxon>
        <taxon>Caudoviricetes</taxon>
        <taxon>Lightbulbvirus</taxon>
        <taxon>Lightbulbvirus Cba172</taxon>
    </lineage>
</organism>
<name>A0A0S2MX71_9CAUD</name>
<evidence type="ECO:0000313" key="2">
    <source>
        <dbReference type="Proteomes" id="UP000226403"/>
    </source>
</evidence>
<dbReference type="Proteomes" id="UP000226403">
    <property type="component" value="Segment"/>
</dbReference>
<dbReference type="EMBL" id="KT962247">
    <property type="protein sequence ID" value="ALO80489.1"/>
    <property type="molecule type" value="Genomic_DNA"/>
</dbReference>
<reference evidence="1 2" key="1">
    <citation type="submission" date="2015-10" db="EMBL/GenBank/DDBJ databases">
        <title>Large-scale maps of variable infection efficiencies in aquatic Bacteriodetes phage-host model systems.</title>
        <authorList>
            <person name="Holmfeldt K."/>
            <person name="Solonenko N."/>
            <person name="Howard-Varona C."/>
            <person name="Moreno M."/>
            <person name="Malmstrom R.R."/>
            <person name="Blow M.J."/>
            <person name="Sullivan M.B."/>
        </authorList>
    </citation>
    <scope>NUCLEOTIDE SEQUENCE [LARGE SCALE GENOMIC DNA]</scope>
</reference>
<protein>
    <submittedName>
        <fullName evidence="1">Uncharacterized protein</fullName>
    </submittedName>
</protein>
<proteinExistence type="predicted"/>
<gene>
    <name evidence="1" type="ORF">Phi17218_086</name>
</gene>
<sequence length="162" mass="18754">MKHYKYFSEEITEESVQELIDSLCRNNTEVLYFATNGGDINSMEVLVSFLSDNEIKVILTDRIASCGVDLLTEYGGSLSISRNLEYILFHLCDRRFFTTLKETVSPKVLKKDLDDYNKELLKRYKTLGLSSKQLKKISEGKDVIVYRKDFNKLNLEDVSEEN</sequence>